<evidence type="ECO:0000256" key="6">
    <source>
        <dbReference type="SAM" id="Phobius"/>
    </source>
</evidence>
<keyword evidence="7" id="KW-0732">Signal</keyword>
<sequence>MILKRFIFLLICFLALQGPLLIVQAELEGFDEPAVSSSEAKEGKDKSSKIAFNAPPSFKARAVKRSSPSAPPSSSSHETTTLPNTPKQKVGYGFEIFSILFLSTFGIFAYVGTQKNLKIVNSWCKYFCEKDCLFDRNFSLVGTSADETIKKENSCQFKFYASGRRYCQGLLATINLRGRSNLFSYLFETIFPTEDIIEIDVFMNPENSPPVILALATPKIASKLLSDANDIKTYTRKLMVTASNSAFSQWNNKKMVVLAENSAIFYEVFSDQKLVQFFTNFSDAHAPTLRYFRSLHISDDFAIGSHQYIIRFRFALPSRAEDMILIEPLMELIPKFIDLIGTFRPSADVRKKILDSRTKQTVPKDSNDDAIKARNEAAKQRKMDKIQEEKEKIAKMSPEVRQKYEDKMQAKAMKKNMKMRKA</sequence>
<dbReference type="EMBL" id="HBFM01026765">
    <property type="protein sequence ID" value="CAD8784593.1"/>
    <property type="molecule type" value="Transcribed_RNA"/>
</dbReference>
<evidence type="ECO:0000256" key="5">
    <source>
        <dbReference type="SAM" id="MobiDB-lite"/>
    </source>
</evidence>
<dbReference type="Pfam" id="PF07946">
    <property type="entry name" value="CCDC47"/>
    <property type="match status" value="1"/>
</dbReference>
<dbReference type="PANTHER" id="PTHR12883:SF0">
    <property type="entry name" value="PAT COMPLEX SUBUNIT CCDC47"/>
    <property type="match status" value="1"/>
</dbReference>
<feature type="region of interest" description="Disordered" evidence="5">
    <location>
        <begin position="59"/>
        <end position="84"/>
    </location>
</feature>
<reference evidence="8" key="1">
    <citation type="submission" date="2021-01" db="EMBL/GenBank/DDBJ databases">
        <authorList>
            <person name="Corre E."/>
            <person name="Pelletier E."/>
            <person name="Niang G."/>
            <person name="Scheremetjew M."/>
            <person name="Finn R."/>
            <person name="Kale V."/>
            <person name="Holt S."/>
            <person name="Cochrane G."/>
            <person name="Meng A."/>
            <person name="Brown T."/>
            <person name="Cohen L."/>
        </authorList>
    </citation>
    <scope>NUCLEOTIDE SEQUENCE</scope>
    <source>
        <strain evidence="8">SAG 63-3</strain>
    </source>
</reference>
<dbReference type="AlphaFoldDB" id="A0A7S0VAS8"/>
<dbReference type="GO" id="GO:0032469">
    <property type="term" value="P:endoplasmic reticulum calcium ion homeostasis"/>
    <property type="evidence" value="ECO:0007669"/>
    <property type="project" value="InterPro"/>
</dbReference>
<feature type="chain" id="PRO_5030774152" description="Coiled-coil domain-containing protein 47" evidence="7">
    <location>
        <begin position="26"/>
        <end position="422"/>
    </location>
</feature>
<comment type="subcellular location">
    <subcellularLocation>
        <location evidence="1">Membrane</location>
        <topology evidence="1">Single-pass membrane protein</topology>
    </subcellularLocation>
</comment>
<keyword evidence="4 6" id="KW-0472">Membrane</keyword>
<dbReference type="GO" id="GO:0005509">
    <property type="term" value="F:calcium ion binding"/>
    <property type="evidence" value="ECO:0007669"/>
    <property type="project" value="InterPro"/>
</dbReference>
<feature type="signal peptide" evidence="7">
    <location>
        <begin position="1"/>
        <end position="25"/>
    </location>
</feature>
<keyword evidence="3 6" id="KW-1133">Transmembrane helix</keyword>
<feature type="transmembrane region" description="Helical" evidence="6">
    <location>
        <begin position="90"/>
        <end position="111"/>
    </location>
</feature>
<accession>A0A7S0VAS8</accession>
<evidence type="ECO:0000256" key="7">
    <source>
        <dbReference type="SAM" id="SignalP"/>
    </source>
</evidence>
<dbReference type="InterPro" id="IPR012879">
    <property type="entry name" value="CCDC47"/>
</dbReference>
<protein>
    <recommendedName>
        <fullName evidence="9">Coiled-coil domain-containing protein 47</fullName>
    </recommendedName>
</protein>
<dbReference type="GO" id="GO:0016020">
    <property type="term" value="C:membrane"/>
    <property type="evidence" value="ECO:0007669"/>
    <property type="project" value="UniProtKB-SubCell"/>
</dbReference>
<proteinExistence type="predicted"/>
<dbReference type="PANTHER" id="PTHR12883">
    <property type="entry name" value="ADIPOCYTE-SPECIFIC PROTEIN 4-RELATED"/>
    <property type="match status" value="1"/>
</dbReference>
<organism evidence="8">
    <name type="scientific">Polytomella parva</name>
    <dbReference type="NCBI Taxonomy" id="51329"/>
    <lineage>
        <taxon>Eukaryota</taxon>
        <taxon>Viridiplantae</taxon>
        <taxon>Chlorophyta</taxon>
        <taxon>core chlorophytes</taxon>
        <taxon>Chlorophyceae</taxon>
        <taxon>CS clade</taxon>
        <taxon>Chlamydomonadales</taxon>
        <taxon>Chlamydomonadaceae</taxon>
        <taxon>Polytomella</taxon>
    </lineage>
</organism>
<evidence type="ECO:0000256" key="2">
    <source>
        <dbReference type="ARBA" id="ARBA00022692"/>
    </source>
</evidence>
<name>A0A7S0VAS8_9CHLO</name>
<evidence type="ECO:0000256" key="3">
    <source>
        <dbReference type="ARBA" id="ARBA00022989"/>
    </source>
</evidence>
<gene>
    <name evidence="8" type="ORF">PPAR00522_LOCUS17295</name>
</gene>
<feature type="compositionally biased region" description="Low complexity" evidence="5">
    <location>
        <begin position="66"/>
        <end position="76"/>
    </location>
</feature>
<evidence type="ECO:0000256" key="1">
    <source>
        <dbReference type="ARBA" id="ARBA00004167"/>
    </source>
</evidence>
<evidence type="ECO:0000313" key="8">
    <source>
        <dbReference type="EMBL" id="CAD8784593.1"/>
    </source>
</evidence>
<evidence type="ECO:0008006" key="9">
    <source>
        <dbReference type="Google" id="ProtNLM"/>
    </source>
</evidence>
<keyword evidence="2 6" id="KW-0812">Transmembrane</keyword>
<evidence type="ECO:0000256" key="4">
    <source>
        <dbReference type="ARBA" id="ARBA00023136"/>
    </source>
</evidence>
<dbReference type="GO" id="GO:0005783">
    <property type="term" value="C:endoplasmic reticulum"/>
    <property type="evidence" value="ECO:0007669"/>
    <property type="project" value="InterPro"/>
</dbReference>